<dbReference type="EMBL" id="JBHTLK010000036">
    <property type="protein sequence ID" value="MFD1147484.1"/>
    <property type="molecule type" value="Genomic_DNA"/>
</dbReference>
<sequence length="322" mass="33388">MNNIYRSSRRVGVALASALLATIGLVSTASASPRGVELGASDTEGVTLSAAPARGLRGVSGYEGTGVPGDVTAYGAQRVPAGHRIAGYESPTGDDVGVQSIIGADGRVRVDPTTSFPARATVLITRTVSGVERLHCTGWMFGASLVLTAGHCVFNQSTGWYTGQLKFYPGANGTSYPYGSCTAATLRSNTGWTTDGNPDADYGGATLNCSIGNTTGWYGAYWTTASLNGTSTTIQGYPGDKAQQQWTHTDQVRESGSLRLYYDNDTVGGNSGSAVHTVRAAGSSGCSGRCSLAFHAYGVGSNGHNSGPRITESRFNLVVGWR</sequence>
<keyword evidence="4 6" id="KW-0378">Hydrolase</keyword>
<evidence type="ECO:0000256" key="5">
    <source>
        <dbReference type="ARBA" id="ARBA00022825"/>
    </source>
</evidence>
<evidence type="ECO:0000256" key="2">
    <source>
        <dbReference type="ARBA" id="ARBA00022670"/>
    </source>
</evidence>
<dbReference type="Gene3D" id="2.40.10.10">
    <property type="entry name" value="Trypsin-like serine proteases"/>
    <property type="match status" value="2"/>
</dbReference>
<dbReference type="PRINTS" id="PR00839">
    <property type="entry name" value="V8PROTEASE"/>
</dbReference>
<evidence type="ECO:0000313" key="7">
    <source>
        <dbReference type="EMBL" id="MFD1147484.1"/>
    </source>
</evidence>
<keyword evidence="5 6" id="KW-0720">Serine protease</keyword>
<comment type="similarity">
    <text evidence="1 6">Belongs to the peptidase S1B family.</text>
</comment>
<dbReference type="Proteomes" id="UP001597168">
    <property type="component" value="Unassembled WGS sequence"/>
</dbReference>
<dbReference type="SUPFAM" id="SSF50494">
    <property type="entry name" value="Trypsin-like serine proteases"/>
    <property type="match status" value="1"/>
</dbReference>
<keyword evidence="8" id="KW-1185">Reference proteome</keyword>
<evidence type="ECO:0000313" key="8">
    <source>
        <dbReference type="Proteomes" id="UP001597168"/>
    </source>
</evidence>
<comment type="caution">
    <text evidence="7">The sequence shown here is derived from an EMBL/GenBank/DDBJ whole genome shotgun (WGS) entry which is preliminary data.</text>
</comment>
<evidence type="ECO:0000256" key="3">
    <source>
        <dbReference type="ARBA" id="ARBA00022729"/>
    </source>
</evidence>
<dbReference type="InterPro" id="IPR008256">
    <property type="entry name" value="Peptidase_S1B"/>
</dbReference>
<keyword evidence="2 6" id="KW-0645">Protease</keyword>
<evidence type="ECO:0000256" key="1">
    <source>
        <dbReference type="ARBA" id="ARBA00008764"/>
    </source>
</evidence>
<dbReference type="InterPro" id="IPR018114">
    <property type="entry name" value="TRYPSIN_HIS"/>
</dbReference>
<dbReference type="InterPro" id="IPR043504">
    <property type="entry name" value="Peptidase_S1_PA_chymotrypsin"/>
</dbReference>
<protein>
    <recommendedName>
        <fullName evidence="6">Serine protease</fullName>
        <ecNumber evidence="6">3.4.21.-</ecNumber>
    </recommendedName>
</protein>
<dbReference type="PANTHER" id="PTHR15462:SF8">
    <property type="entry name" value="SERINE PROTEASE"/>
    <property type="match status" value="1"/>
</dbReference>
<keyword evidence="3 6" id="KW-0732">Signal</keyword>
<dbReference type="GO" id="GO:0016787">
    <property type="term" value="F:hydrolase activity"/>
    <property type="evidence" value="ECO:0007669"/>
    <property type="project" value="UniProtKB-KW"/>
</dbReference>
<dbReference type="PROSITE" id="PS00134">
    <property type="entry name" value="TRYPSIN_HIS"/>
    <property type="match status" value="1"/>
</dbReference>
<dbReference type="EC" id="3.4.21.-" evidence="6"/>
<feature type="signal peptide" evidence="6">
    <location>
        <begin position="1"/>
        <end position="31"/>
    </location>
</feature>
<dbReference type="InterPro" id="IPR009003">
    <property type="entry name" value="Peptidase_S1_PA"/>
</dbReference>
<name>A0ABW3QS09_9PSEU</name>
<proteinExistence type="inferred from homology"/>
<gene>
    <name evidence="7" type="ORF">ACFQ3T_10150</name>
</gene>
<evidence type="ECO:0000256" key="4">
    <source>
        <dbReference type="ARBA" id="ARBA00022801"/>
    </source>
</evidence>
<feature type="chain" id="PRO_5045010225" description="Serine protease" evidence="6">
    <location>
        <begin position="32"/>
        <end position="322"/>
    </location>
</feature>
<reference evidence="8" key="1">
    <citation type="journal article" date="2019" name="Int. J. Syst. Evol. Microbiol.">
        <title>The Global Catalogue of Microorganisms (GCM) 10K type strain sequencing project: providing services to taxonomists for standard genome sequencing and annotation.</title>
        <authorList>
            <consortium name="The Broad Institute Genomics Platform"/>
            <consortium name="The Broad Institute Genome Sequencing Center for Infectious Disease"/>
            <person name="Wu L."/>
            <person name="Ma J."/>
        </authorList>
    </citation>
    <scope>NUCLEOTIDE SEQUENCE [LARGE SCALE GENOMIC DNA]</scope>
    <source>
        <strain evidence="8">CCUG 60214</strain>
    </source>
</reference>
<evidence type="ECO:0000256" key="6">
    <source>
        <dbReference type="RuleBase" id="RU004296"/>
    </source>
</evidence>
<dbReference type="PANTHER" id="PTHR15462">
    <property type="entry name" value="SERINE PROTEASE"/>
    <property type="match status" value="1"/>
</dbReference>
<organism evidence="7 8">
    <name type="scientific">Saccharothrix hoggarensis</name>
    <dbReference type="NCBI Taxonomy" id="913853"/>
    <lineage>
        <taxon>Bacteria</taxon>
        <taxon>Bacillati</taxon>
        <taxon>Actinomycetota</taxon>
        <taxon>Actinomycetes</taxon>
        <taxon>Pseudonocardiales</taxon>
        <taxon>Pseudonocardiaceae</taxon>
        <taxon>Saccharothrix</taxon>
    </lineage>
</organism>
<dbReference type="RefSeq" id="WP_380722666.1">
    <property type="nucleotide sequence ID" value="NZ_JBHTLK010000036.1"/>
</dbReference>
<accession>A0ABW3QS09</accession>
<dbReference type="InterPro" id="IPR050966">
    <property type="entry name" value="Glutamyl_endopeptidase"/>
</dbReference>